<dbReference type="SMART" id="SM00091">
    <property type="entry name" value="PAS"/>
    <property type="match status" value="3"/>
</dbReference>
<feature type="domain" description="PAC" evidence="19">
    <location>
        <begin position="553"/>
        <end position="603"/>
    </location>
</feature>
<dbReference type="HOGENOM" id="CLU_000445_114_15_3"/>
<evidence type="ECO:0000259" key="17">
    <source>
        <dbReference type="PROSITE" id="PS50110"/>
    </source>
</evidence>
<keyword evidence="15" id="KW-0175">Coiled coil</keyword>
<dbReference type="CDD" id="cd16922">
    <property type="entry name" value="HATPase_EvgS-ArcB-TorS-like"/>
    <property type="match status" value="1"/>
</dbReference>
<dbReference type="STRING" id="1173027.Mic7113_3897"/>
<dbReference type="InterPro" id="IPR029016">
    <property type="entry name" value="GAF-like_dom_sf"/>
</dbReference>
<dbReference type="eggNOG" id="COG2203">
    <property type="taxonomic scope" value="Bacteria"/>
</dbReference>
<keyword evidence="6" id="KW-0808">Transferase</keyword>
<dbReference type="SMART" id="SM00387">
    <property type="entry name" value="HATPase_c"/>
    <property type="match status" value="1"/>
</dbReference>
<dbReference type="InterPro" id="IPR003018">
    <property type="entry name" value="GAF"/>
</dbReference>
<gene>
    <name evidence="20" type="ORF">Mic7113_3897</name>
</gene>
<dbReference type="SMART" id="SM00388">
    <property type="entry name" value="HisKA"/>
    <property type="match status" value="1"/>
</dbReference>
<evidence type="ECO:0000256" key="10">
    <source>
        <dbReference type="ARBA" id="ARBA00023012"/>
    </source>
</evidence>
<dbReference type="Gene3D" id="3.30.450.20">
    <property type="entry name" value="PAS domain"/>
    <property type="match status" value="3"/>
</dbReference>
<evidence type="ECO:0000256" key="4">
    <source>
        <dbReference type="ARBA" id="ARBA00012438"/>
    </source>
</evidence>
<dbReference type="Pfam" id="PF13426">
    <property type="entry name" value="PAS_9"/>
    <property type="match status" value="1"/>
</dbReference>
<evidence type="ECO:0000256" key="8">
    <source>
        <dbReference type="ARBA" id="ARBA00022777"/>
    </source>
</evidence>
<keyword evidence="12" id="KW-0131">Cell cycle</keyword>
<dbReference type="InterPro" id="IPR004358">
    <property type="entry name" value="Sig_transdc_His_kin-like_C"/>
</dbReference>
<feature type="domain" description="PAC" evidence="19">
    <location>
        <begin position="425"/>
        <end position="478"/>
    </location>
</feature>
<dbReference type="InterPro" id="IPR000014">
    <property type="entry name" value="PAS"/>
</dbReference>
<keyword evidence="8" id="KW-0418">Kinase</keyword>
<dbReference type="FunFam" id="3.30.450.20:FF:000155">
    <property type="entry name" value="Sensor histidine kinase TodS"/>
    <property type="match status" value="1"/>
</dbReference>
<dbReference type="EC" id="2.7.13.3" evidence="4"/>
<dbReference type="SMART" id="SM00065">
    <property type="entry name" value="GAF"/>
    <property type="match status" value="1"/>
</dbReference>
<evidence type="ECO:0000256" key="6">
    <source>
        <dbReference type="ARBA" id="ARBA00022679"/>
    </source>
</evidence>
<dbReference type="Gene3D" id="3.30.450.40">
    <property type="match status" value="1"/>
</dbReference>
<feature type="domain" description="Response regulatory" evidence="17">
    <location>
        <begin position="890"/>
        <end position="1006"/>
    </location>
</feature>
<evidence type="ECO:0000256" key="11">
    <source>
        <dbReference type="ARBA" id="ARBA00023136"/>
    </source>
</evidence>
<feature type="domain" description="Histidine kinase" evidence="16">
    <location>
        <begin position="621"/>
        <end position="867"/>
    </location>
</feature>
<dbReference type="FunFam" id="3.30.565.10:FF:000010">
    <property type="entry name" value="Sensor histidine kinase RcsC"/>
    <property type="match status" value="1"/>
</dbReference>
<dbReference type="SUPFAM" id="SSF52172">
    <property type="entry name" value="CheY-like"/>
    <property type="match status" value="1"/>
</dbReference>
<feature type="domain" description="PAC" evidence="19">
    <location>
        <begin position="132"/>
        <end position="184"/>
    </location>
</feature>
<dbReference type="EMBL" id="CP003630">
    <property type="protein sequence ID" value="AFZ19609.1"/>
    <property type="molecule type" value="Genomic_DNA"/>
</dbReference>
<dbReference type="PROSITE" id="PS50109">
    <property type="entry name" value="HIS_KIN"/>
    <property type="match status" value="1"/>
</dbReference>
<comment type="similarity">
    <text evidence="3">In the N-terminal section; belongs to the phytochrome family.</text>
</comment>
<dbReference type="InterPro" id="IPR011006">
    <property type="entry name" value="CheY-like_superfamily"/>
</dbReference>
<dbReference type="CDD" id="cd00082">
    <property type="entry name" value="HisKA"/>
    <property type="match status" value="1"/>
</dbReference>
<dbReference type="InterPro" id="IPR005467">
    <property type="entry name" value="His_kinase_dom"/>
</dbReference>
<dbReference type="GO" id="GO:0005524">
    <property type="term" value="F:ATP binding"/>
    <property type="evidence" value="ECO:0007669"/>
    <property type="project" value="UniProtKB-KW"/>
</dbReference>
<dbReference type="PROSITE" id="PS50110">
    <property type="entry name" value="RESPONSE_REGULATORY"/>
    <property type="match status" value="1"/>
</dbReference>
<dbReference type="SUPFAM" id="SSF55785">
    <property type="entry name" value="PYP-like sensor domain (PAS domain)"/>
    <property type="match status" value="3"/>
</dbReference>
<dbReference type="Pfam" id="PF12860">
    <property type="entry name" value="PAS_7"/>
    <property type="match status" value="1"/>
</dbReference>
<feature type="modified residue" description="4-aspartylphosphate" evidence="14">
    <location>
        <position position="939"/>
    </location>
</feature>
<keyword evidence="10" id="KW-0902">Two-component regulatory system</keyword>
<dbReference type="GO" id="GO:0016020">
    <property type="term" value="C:membrane"/>
    <property type="evidence" value="ECO:0007669"/>
    <property type="project" value="UniProtKB-SubCell"/>
</dbReference>
<dbReference type="InterPro" id="IPR036097">
    <property type="entry name" value="HisK_dim/P_sf"/>
</dbReference>
<dbReference type="InterPro" id="IPR013656">
    <property type="entry name" value="PAS_4"/>
</dbReference>
<dbReference type="PRINTS" id="PR00344">
    <property type="entry name" value="BCTRLSENSOR"/>
</dbReference>
<dbReference type="eggNOG" id="COG2205">
    <property type="taxonomic scope" value="Bacteria"/>
</dbReference>
<dbReference type="SUPFAM" id="SSF47384">
    <property type="entry name" value="Homodimeric domain of signal transducing histidine kinase"/>
    <property type="match status" value="1"/>
</dbReference>
<dbReference type="GO" id="GO:0000155">
    <property type="term" value="F:phosphorelay sensor kinase activity"/>
    <property type="evidence" value="ECO:0007669"/>
    <property type="project" value="InterPro"/>
</dbReference>
<proteinExistence type="inferred from homology"/>
<dbReference type="KEGG" id="mic:Mic7113_3897"/>
<evidence type="ECO:0000313" key="20">
    <source>
        <dbReference type="EMBL" id="AFZ19609.1"/>
    </source>
</evidence>
<comment type="catalytic activity">
    <reaction evidence="1">
        <text>ATP + protein L-histidine = ADP + protein N-phospho-L-histidine.</text>
        <dbReference type="EC" id="2.7.13.3"/>
    </reaction>
</comment>
<evidence type="ECO:0000256" key="15">
    <source>
        <dbReference type="SAM" id="Coils"/>
    </source>
</evidence>
<sequence>MVRFGLRLTDTGGKIETQSQKLTQNNSHLEQPMKIDHRADENMALNQQLKEALVESERRFRAIFDHTFQFTWLLKTDGTLVEANQRALDFRGQKRSDVVNHPFWEAPWWSHFPTIQEQLKLGIAAAAQGEFVRYEVDITGAFEAVMTLDFSIKPFTDDTGQVVLLIAEGCDISDRKQVEALLAEQNHILEMIAKGEPLPDVLSIIAQMIEQQIPQCWCSFLLLDKNGVTLRHGAAPSLPDAYNEAIDGLTIGPYAASCGTAAYWGEAVIVEDIESHSVWADFRDLALSYGLRACWSRPICSTVGKVLGTISIYYREPHTPNRYEQELTAKATQLARIAIERSFAQEELLRSNAMLKAQQEAALDGILVIDENRQIASYNQRFCQLWQIPPQLAETGDEGRLLNEMLSQLQNPQQFLAEAEYLYAHPTETSYAEVTLIDGRIFEFYSAPVLSPTGGYYGRIWYNRDITERKQAEAALRQTEEKYRLLVESAGDAIIAVDAETGIILEANQMAETLLGRTRFELIGLHQSEIQPPERREKYTTLFKKHVEVSGVLQSEVELFHKDGTIVPVEVSATVVDVQGKKIVQGIFRDIRDRKQTEKILKQAKVAAEAANRAKSEFLANMSHELRTPLNGILGYTQILKREPNLNVKQQEQLGIIQQCGEHLLTLLNDILDLSKIEARKMELYLSDFEFPHFLDSIIEIVRIHAEQKNIFFRYEMLSQIPAFVRGDEKRLRQVLINLLGNAVKFTDAGGVTFKVGYVMETEELGQGGFSSGHLSGDTPLSHPASPSPITKMRFLIEDTGIGMPSEQIAEIFLPFHQIGDPTRQAEGTGLGLAISQKLVQLMGGKLHVESRLGQGSVFCLDLDLPIASEEADVAEHHEGRVIRLKEKYRLLVVDDKWENRSVLVDLLSPLGFEVLEARNGQEGLNQALQHKPDVILLDMVMPGMDGFEVVKQLRELPNLERVVVIAMSASAFDNDQEKSLTAGCDGFISKPVQVGKLLGQLRHHLGLEWVYEETDLDTLTVPDGATAPIAPSPKVAIRDERNHALQTGLPLQGSPLPATHYAHAWQTLTVVPPPEELQALYELAMMGDIRGIQQQAKRLEQLNEQFAPFAKQLSQLAKGFQEKQILEFVRKYMAEDE</sequence>
<dbReference type="PROSITE" id="PS50112">
    <property type="entry name" value="PAS"/>
    <property type="match status" value="1"/>
</dbReference>
<dbReference type="InterPro" id="IPR003661">
    <property type="entry name" value="HisK_dim/P_dom"/>
</dbReference>
<evidence type="ECO:0000256" key="3">
    <source>
        <dbReference type="ARBA" id="ARBA00006402"/>
    </source>
</evidence>
<dbReference type="PATRIC" id="fig|1173027.3.peg.4288"/>
<dbReference type="Pfam" id="PF08448">
    <property type="entry name" value="PAS_4"/>
    <property type="match status" value="1"/>
</dbReference>
<dbReference type="SMART" id="SM00086">
    <property type="entry name" value="PAC"/>
    <property type="match status" value="2"/>
</dbReference>
<evidence type="ECO:0000256" key="13">
    <source>
        <dbReference type="ARBA" id="ARBA00074306"/>
    </source>
</evidence>
<comment type="subcellular location">
    <subcellularLocation>
        <location evidence="2">Membrane</location>
    </subcellularLocation>
</comment>
<dbReference type="NCBIfam" id="TIGR00229">
    <property type="entry name" value="sensory_box"/>
    <property type="match status" value="2"/>
</dbReference>
<feature type="coiled-coil region" evidence="15">
    <location>
        <begin position="462"/>
        <end position="489"/>
    </location>
</feature>
<evidence type="ECO:0000259" key="16">
    <source>
        <dbReference type="PROSITE" id="PS50109"/>
    </source>
</evidence>
<dbReference type="Gene3D" id="3.30.565.10">
    <property type="entry name" value="Histidine kinase-like ATPase, C-terminal domain"/>
    <property type="match status" value="1"/>
</dbReference>
<dbReference type="Pfam" id="PF01590">
    <property type="entry name" value="GAF"/>
    <property type="match status" value="1"/>
</dbReference>
<dbReference type="PROSITE" id="PS50113">
    <property type="entry name" value="PAC"/>
    <property type="match status" value="3"/>
</dbReference>
<dbReference type="Gene3D" id="1.10.287.130">
    <property type="match status" value="1"/>
</dbReference>
<evidence type="ECO:0000256" key="9">
    <source>
        <dbReference type="ARBA" id="ARBA00022840"/>
    </source>
</evidence>
<dbReference type="RefSeq" id="WP_015183748.1">
    <property type="nucleotide sequence ID" value="NC_019738.1"/>
</dbReference>
<feature type="domain" description="PAS" evidence="18">
    <location>
        <begin position="479"/>
        <end position="550"/>
    </location>
</feature>
<dbReference type="InterPro" id="IPR003594">
    <property type="entry name" value="HATPase_dom"/>
</dbReference>
<dbReference type="Pfam" id="PF00072">
    <property type="entry name" value="Response_reg"/>
    <property type="match status" value="1"/>
</dbReference>
<evidence type="ECO:0000256" key="14">
    <source>
        <dbReference type="PROSITE-ProRule" id="PRU00169"/>
    </source>
</evidence>
<dbReference type="FunFam" id="1.10.287.130:FF:000038">
    <property type="entry name" value="Sensory transduction histidine kinase"/>
    <property type="match status" value="1"/>
</dbReference>
<dbReference type="Pfam" id="PF00512">
    <property type="entry name" value="HisKA"/>
    <property type="match status" value="1"/>
</dbReference>
<dbReference type="SUPFAM" id="SSF55781">
    <property type="entry name" value="GAF domain-like"/>
    <property type="match status" value="1"/>
</dbReference>
<keyword evidence="9" id="KW-0067">ATP-binding</keyword>
<evidence type="ECO:0000313" key="21">
    <source>
        <dbReference type="Proteomes" id="UP000010471"/>
    </source>
</evidence>
<dbReference type="InterPro" id="IPR001789">
    <property type="entry name" value="Sig_transdc_resp-reg_receiver"/>
</dbReference>
<dbReference type="InterPro" id="IPR000700">
    <property type="entry name" value="PAS-assoc_C"/>
</dbReference>
<dbReference type="InterPro" id="IPR035965">
    <property type="entry name" value="PAS-like_dom_sf"/>
</dbReference>
<keyword evidence="11" id="KW-0472">Membrane</keyword>
<accession>K9WIM5</accession>
<dbReference type="SUPFAM" id="SSF55874">
    <property type="entry name" value="ATPase domain of HSP90 chaperone/DNA topoisomerase II/histidine kinase"/>
    <property type="match status" value="1"/>
</dbReference>
<dbReference type="Gene3D" id="3.40.50.2300">
    <property type="match status" value="1"/>
</dbReference>
<dbReference type="Pfam" id="PF02518">
    <property type="entry name" value="HATPase_c"/>
    <property type="match status" value="1"/>
</dbReference>
<evidence type="ECO:0000256" key="5">
    <source>
        <dbReference type="ARBA" id="ARBA00022553"/>
    </source>
</evidence>
<dbReference type="SMART" id="SM00448">
    <property type="entry name" value="REC"/>
    <property type="match status" value="1"/>
</dbReference>
<dbReference type="InterPro" id="IPR001610">
    <property type="entry name" value="PAC"/>
</dbReference>
<evidence type="ECO:0000256" key="12">
    <source>
        <dbReference type="ARBA" id="ARBA00023306"/>
    </source>
</evidence>
<protein>
    <recommendedName>
        <fullName evidence="13">Circadian input-output histidine kinase CikA</fullName>
        <ecNumber evidence="4">2.7.13.3</ecNumber>
    </recommendedName>
</protein>
<keyword evidence="7" id="KW-0547">Nucleotide-binding</keyword>
<keyword evidence="21" id="KW-1185">Reference proteome</keyword>
<evidence type="ECO:0000256" key="2">
    <source>
        <dbReference type="ARBA" id="ARBA00004370"/>
    </source>
</evidence>
<evidence type="ECO:0000256" key="1">
    <source>
        <dbReference type="ARBA" id="ARBA00000085"/>
    </source>
</evidence>
<keyword evidence="5 14" id="KW-0597">Phosphoprotein</keyword>
<dbReference type="CDD" id="cd00130">
    <property type="entry name" value="PAS"/>
    <property type="match status" value="2"/>
</dbReference>
<evidence type="ECO:0000259" key="18">
    <source>
        <dbReference type="PROSITE" id="PS50112"/>
    </source>
</evidence>
<evidence type="ECO:0000256" key="7">
    <source>
        <dbReference type="ARBA" id="ARBA00022741"/>
    </source>
</evidence>
<dbReference type="Proteomes" id="UP000010471">
    <property type="component" value="Chromosome"/>
</dbReference>
<dbReference type="OrthoDB" id="569347at2"/>
<dbReference type="InterPro" id="IPR036890">
    <property type="entry name" value="HATPase_C_sf"/>
</dbReference>
<organism evidence="20 21">
    <name type="scientific">Allocoleopsis franciscana PCC 7113</name>
    <dbReference type="NCBI Taxonomy" id="1173027"/>
    <lineage>
        <taxon>Bacteria</taxon>
        <taxon>Bacillati</taxon>
        <taxon>Cyanobacteriota</taxon>
        <taxon>Cyanophyceae</taxon>
        <taxon>Coleofasciculales</taxon>
        <taxon>Coleofasciculaceae</taxon>
        <taxon>Allocoleopsis</taxon>
        <taxon>Allocoleopsis franciscana</taxon>
    </lineage>
</organism>
<dbReference type="PANTHER" id="PTHR43047">
    <property type="entry name" value="TWO-COMPONENT HISTIDINE PROTEIN KINASE"/>
    <property type="match status" value="1"/>
</dbReference>
<evidence type="ECO:0000259" key="19">
    <source>
        <dbReference type="PROSITE" id="PS50113"/>
    </source>
</evidence>
<name>K9WIM5_9CYAN</name>
<dbReference type="AlphaFoldDB" id="K9WIM5"/>
<dbReference type="eggNOG" id="COG0784">
    <property type="taxonomic scope" value="Bacteria"/>
</dbReference>
<reference evidence="20 21" key="1">
    <citation type="submission" date="2012-06" db="EMBL/GenBank/DDBJ databases">
        <title>Finished chromosome of genome of Microcoleus sp. PCC 7113.</title>
        <authorList>
            <consortium name="US DOE Joint Genome Institute"/>
            <person name="Gugger M."/>
            <person name="Coursin T."/>
            <person name="Rippka R."/>
            <person name="Tandeau De Marsac N."/>
            <person name="Huntemann M."/>
            <person name="Wei C.-L."/>
            <person name="Han J."/>
            <person name="Detter J.C."/>
            <person name="Han C."/>
            <person name="Tapia R."/>
            <person name="Chen A."/>
            <person name="Kyrpides N."/>
            <person name="Mavromatis K."/>
            <person name="Markowitz V."/>
            <person name="Szeto E."/>
            <person name="Ivanova N."/>
            <person name="Pagani I."/>
            <person name="Pati A."/>
            <person name="Goodwin L."/>
            <person name="Nordberg H.P."/>
            <person name="Cantor M.N."/>
            <person name="Hua S.X."/>
            <person name="Woyke T."/>
            <person name="Kerfeld C.A."/>
        </authorList>
    </citation>
    <scope>NUCLEOTIDE SEQUENCE [LARGE SCALE GENOMIC DNA]</scope>
    <source>
        <strain evidence="20 21">PCC 7113</strain>
    </source>
</reference>